<accession>K0RFH3</accession>
<name>K0RFH3_THAOC</name>
<sequence length="36" mass="4160">MAKCMPSKSNKIMYVYRNAGEVGLMFLPTHPHQYCI</sequence>
<protein>
    <submittedName>
        <fullName evidence="1">Uncharacterized protein</fullName>
    </submittedName>
</protein>
<dbReference type="Proteomes" id="UP000266841">
    <property type="component" value="Unassembled WGS sequence"/>
</dbReference>
<reference evidence="1 2" key="1">
    <citation type="journal article" date="2012" name="Genome Biol.">
        <title>Genome and low-iron response of an oceanic diatom adapted to chronic iron limitation.</title>
        <authorList>
            <person name="Lommer M."/>
            <person name="Specht M."/>
            <person name="Roy A.S."/>
            <person name="Kraemer L."/>
            <person name="Andreson R."/>
            <person name="Gutowska M.A."/>
            <person name="Wolf J."/>
            <person name="Bergner S.V."/>
            <person name="Schilhabel M.B."/>
            <person name="Klostermeier U.C."/>
            <person name="Beiko R.G."/>
            <person name="Rosenstiel P."/>
            <person name="Hippler M."/>
            <person name="Laroche J."/>
        </authorList>
    </citation>
    <scope>NUCLEOTIDE SEQUENCE [LARGE SCALE GENOMIC DNA]</scope>
    <source>
        <strain evidence="1 2">CCMP1005</strain>
    </source>
</reference>
<proteinExistence type="predicted"/>
<comment type="caution">
    <text evidence="1">The sequence shown here is derived from an EMBL/GenBank/DDBJ whole genome shotgun (WGS) entry which is preliminary data.</text>
</comment>
<feature type="non-terminal residue" evidence="1">
    <location>
        <position position="36"/>
    </location>
</feature>
<evidence type="ECO:0000313" key="2">
    <source>
        <dbReference type="Proteomes" id="UP000266841"/>
    </source>
</evidence>
<organism evidence="1 2">
    <name type="scientific">Thalassiosira oceanica</name>
    <name type="common">Marine diatom</name>
    <dbReference type="NCBI Taxonomy" id="159749"/>
    <lineage>
        <taxon>Eukaryota</taxon>
        <taxon>Sar</taxon>
        <taxon>Stramenopiles</taxon>
        <taxon>Ochrophyta</taxon>
        <taxon>Bacillariophyta</taxon>
        <taxon>Coscinodiscophyceae</taxon>
        <taxon>Thalassiosirophycidae</taxon>
        <taxon>Thalassiosirales</taxon>
        <taxon>Thalassiosiraceae</taxon>
        <taxon>Thalassiosira</taxon>
    </lineage>
</organism>
<dbReference type="EMBL" id="AGNL01042366">
    <property type="protein sequence ID" value="EJK51024.1"/>
    <property type="molecule type" value="Genomic_DNA"/>
</dbReference>
<evidence type="ECO:0000313" key="1">
    <source>
        <dbReference type="EMBL" id="EJK51024.1"/>
    </source>
</evidence>
<dbReference type="AlphaFoldDB" id="K0RFH3"/>
<keyword evidence="2" id="KW-1185">Reference proteome</keyword>
<gene>
    <name evidence="1" type="ORF">THAOC_29844</name>
</gene>